<reference evidence="1" key="1">
    <citation type="journal article" date="2014" name="Front. Microbiol.">
        <title>High frequency of phylogenetically diverse reductive dehalogenase-homologous genes in deep subseafloor sedimentary metagenomes.</title>
        <authorList>
            <person name="Kawai M."/>
            <person name="Futagami T."/>
            <person name="Toyoda A."/>
            <person name="Takaki Y."/>
            <person name="Nishi S."/>
            <person name="Hori S."/>
            <person name="Arai W."/>
            <person name="Tsubouchi T."/>
            <person name="Morono Y."/>
            <person name="Uchiyama I."/>
            <person name="Ito T."/>
            <person name="Fujiyama A."/>
            <person name="Inagaki F."/>
            <person name="Takami H."/>
        </authorList>
    </citation>
    <scope>NUCLEOTIDE SEQUENCE</scope>
    <source>
        <strain evidence="1">Expedition CK06-06</strain>
    </source>
</reference>
<proteinExistence type="predicted"/>
<sequence length="36" mass="4292">MRYREKRYSSIQEFQAFETPKFDTLSDAIDGLMDAM</sequence>
<accession>X0SZM6</accession>
<evidence type="ECO:0000313" key="1">
    <source>
        <dbReference type="EMBL" id="GAF86653.1"/>
    </source>
</evidence>
<gene>
    <name evidence="1" type="ORF">S01H1_24948</name>
</gene>
<comment type="caution">
    <text evidence="1">The sequence shown here is derived from an EMBL/GenBank/DDBJ whole genome shotgun (WGS) entry which is preliminary data.</text>
</comment>
<protein>
    <submittedName>
        <fullName evidence="1">Uncharacterized protein</fullName>
    </submittedName>
</protein>
<feature type="non-terminal residue" evidence="1">
    <location>
        <position position="36"/>
    </location>
</feature>
<dbReference type="EMBL" id="BARS01015026">
    <property type="protein sequence ID" value="GAF86653.1"/>
    <property type="molecule type" value="Genomic_DNA"/>
</dbReference>
<name>X0SZM6_9ZZZZ</name>
<dbReference type="AlphaFoldDB" id="X0SZM6"/>
<organism evidence="1">
    <name type="scientific">marine sediment metagenome</name>
    <dbReference type="NCBI Taxonomy" id="412755"/>
    <lineage>
        <taxon>unclassified sequences</taxon>
        <taxon>metagenomes</taxon>
        <taxon>ecological metagenomes</taxon>
    </lineage>
</organism>